<sequence length="241" mass="27383">MKLFGLIAGVTILNIFMFSPGLAGVEIGGESTLQTASGITLLLMSLLVLLYGSYTLLFKAPAVTPVKDMKTREDYMAALHSYRHVKVLKKDILLALDQVDRMDKKKGSLSAVLGQRFDPSELSYKKFNSVIDEVEKLFYLNIRSLLNKLRVFDASDFSLFDSQKKTSSFSTKLMQEKTNLYNEYLNYVTGYLGANEEILLKLDKLLLEISLLDSTDYRDVEEMACMKEIDSLIKQTKFYKQ</sequence>
<dbReference type="EMBL" id="JBBPCC010000023">
    <property type="protein sequence ID" value="MEK8131692.1"/>
    <property type="molecule type" value="Genomic_DNA"/>
</dbReference>
<evidence type="ECO:0000256" key="1">
    <source>
        <dbReference type="SAM" id="Phobius"/>
    </source>
</evidence>
<evidence type="ECO:0008006" key="4">
    <source>
        <dbReference type="Google" id="ProtNLM"/>
    </source>
</evidence>
<evidence type="ECO:0000313" key="2">
    <source>
        <dbReference type="EMBL" id="MEK8131692.1"/>
    </source>
</evidence>
<name>A0ABU9DS33_9BACL</name>
<keyword evidence="3" id="KW-1185">Reference proteome</keyword>
<comment type="caution">
    <text evidence="2">The sequence shown here is derived from an EMBL/GenBank/DDBJ whole genome shotgun (WGS) entry which is preliminary data.</text>
</comment>
<feature type="transmembrane region" description="Helical" evidence="1">
    <location>
        <begin position="39"/>
        <end position="60"/>
    </location>
</feature>
<dbReference type="Proteomes" id="UP001469365">
    <property type="component" value="Unassembled WGS sequence"/>
</dbReference>
<protein>
    <recommendedName>
        <fullName evidence="4">5-bromo-4-chloroindolyl phosphate hydrolysis protein</fullName>
    </recommendedName>
</protein>
<proteinExistence type="predicted"/>
<reference evidence="2 3" key="1">
    <citation type="submission" date="2024-04" db="EMBL/GenBank/DDBJ databases">
        <title>draft genome sequnece of Paenibacillus filicis.</title>
        <authorList>
            <person name="Kim D.-U."/>
        </authorList>
    </citation>
    <scope>NUCLEOTIDE SEQUENCE [LARGE SCALE GENOMIC DNA]</scope>
    <source>
        <strain evidence="2 3">KACC14197</strain>
    </source>
</reference>
<keyword evidence="1" id="KW-1133">Transmembrane helix</keyword>
<keyword evidence="1" id="KW-0812">Transmembrane</keyword>
<accession>A0ABU9DS33</accession>
<keyword evidence="1" id="KW-0472">Membrane</keyword>
<gene>
    <name evidence="2" type="ORF">WMW72_27675</name>
</gene>
<dbReference type="RefSeq" id="WP_341418824.1">
    <property type="nucleotide sequence ID" value="NZ_JBBPCC010000023.1"/>
</dbReference>
<evidence type="ECO:0000313" key="3">
    <source>
        <dbReference type="Proteomes" id="UP001469365"/>
    </source>
</evidence>
<organism evidence="2 3">
    <name type="scientific">Paenibacillus filicis</name>
    <dbReference type="NCBI Taxonomy" id="669464"/>
    <lineage>
        <taxon>Bacteria</taxon>
        <taxon>Bacillati</taxon>
        <taxon>Bacillota</taxon>
        <taxon>Bacilli</taxon>
        <taxon>Bacillales</taxon>
        <taxon>Paenibacillaceae</taxon>
        <taxon>Paenibacillus</taxon>
    </lineage>
</organism>